<evidence type="ECO:0008006" key="9">
    <source>
        <dbReference type="Google" id="ProtNLM"/>
    </source>
</evidence>
<dbReference type="Proteomes" id="UP000614601">
    <property type="component" value="Unassembled WGS sequence"/>
</dbReference>
<dbReference type="AlphaFoldDB" id="A0A811LDC5"/>
<dbReference type="GO" id="GO:0006364">
    <property type="term" value="P:rRNA processing"/>
    <property type="evidence" value="ECO:0007669"/>
    <property type="project" value="UniProtKB-KW"/>
</dbReference>
<dbReference type="Proteomes" id="UP000783686">
    <property type="component" value="Unassembled WGS sequence"/>
</dbReference>
<sequence length="506" mass="57152">MAELAAKRAEQLELQLFGSVAKSDSESEPESDRSGSSDDEEEERPKKRAKKEKTKKELPKEEKKDTECVWNDEDDEDIALSTAFIRENAPGLLTGKDLTQKEKLEKYSSEIRDQFIERAKLGQKPEWLLKAEEEATKEDEDSDDDEALQGLFGLQKTASKYVTKSATLPRTYLQCTKLLDPTTASRRDGKKLKSVLFHPTEPVLVTANTCGNVQLYRVARSVKDLQKPADNPFLQEFKVKGLNVDSIGFYDDGTALFLSSNRNEFFYQYNLMDGHVDQHLYPKNLQREWKTGLRSRLSSDGEAVAFLGQNGELYVFHRATMEHLHTFMASSRLADATFSPVDRNTIIGVTETGQGYIWNLKAKGEQKVFTDQGAVRCKTMKISENGQFLAIGQNTGIVNVYEMKTVKAEEEPKPLYTLTNLTTAVTFLNFNLDSQMLAFGSDEKPMHYRIAHLQSGTVFKNFPPKNEMLSKDVITSASFSPHSGFVAFGTMSGGVRLYRLNYFDIY</sequence>
<evidence type="ECO:0000313" key="8">
    <source>
        <dbReference type="Proteomes" id="UP000614601"/>
    </source>
</evidence>
<dbReference type="InterPro" id="IPR015943">
    <property type="entry name" value="WD40/YVTN_repeat-like_dom_sf"/>
</dbReference>
<keyword evidence="4" id="KW-0677">Repeat</keyword>
<dbReference type="GO" id="GO:0032040">
    <property type="term" value="C:small-subunit processome"/>
    <property type="evidence" value="ECO:0007669"/>
    <property type="project" value="TreeGrafter"/>
</dbReference>
<dbReference type="InterPro" id="IPR045161">
    <property type="entry name" value="Utp18"/>
</dbReference>
<evidence type="ECO:0000256" key="3">
    <source>
        <dbReference type="ARBA" id="ARBA00022574"/>
    </source>
</evidence>
<dbReference type="OrthoDB" id="1935146at2759"/>
<dbReference type="PANTHER" id="PTHR18359:SF0">
    <property type="entry name" value="U3 SMALL NUCLEOLAR RNA-ASSOCIATED PROTEIN 18 HOMOLOG"/>
    <property type="match status" value="1"/>
</dbReference>
<organism evidence="7 8">
    <name type="scientific">Bursaphelenchus okinawaensis</name>
    <dbReference type="NCBI Taxonomy" id="465554"/>
    <lineage>
        <taxon>Eukaryota</taxon>
        <taxon>Metazoa</taxon>
        <taxon>Ecdysozoa</taxon>
        <taxon>Nematoda</taxon>
        <taxon>Chromadorea</taxon>
        <taxon>Rhabditida</taxon>
        <taxon>Tylenchina</taxon>
        <taxon>Tylenchomorpha</taxon>
        <taxon>Aphelenchoidea</taxon>
        <taxon>Aphelenchoididae</taxon>
        <taxon>Bursaphelenchus</taxon>
    </lineage>
</organism>
<accession>A0A811LDC5</accession>
<reference evidence="7" key="1">
    <citation type="submission" date="2020-09" db="EMBL/GenBank/DDBJ databases">
        <authorList>
            <person name="Kikuchi T."/>
        </authorList>
    </citation>
    <scope>NUCLEOTIDE SEQUENCE</scope>
    <source>
        <strain evidence="7">SH1</strain>
    </source>
</reference>
<evidence type="ECO:0000256" key="1">
    <source>
        <dbReference type="ARBA" id="ARBA00004604"/>
    </source>
</evidence>
<comment type="caution">
    <text evidence="7">The sequence shown here is derived from an EMBL/GenBank/DDBJ whole genome shotgun (WGS) entry which is preliminary data.</text>
</comment>
<dbReference type="GO" id="GO:0034388">
    <property type="term" value="C:Pwp2p-containing subcomplex of 90S preribosome"/>
    <property type="evidence" value="ECO:0007669"/>
    <property type="project" value="TreeGrafter"/>
</dbReference>
<evidence type="ECO:0000256" key="2">
    <source>
        <dbReference type="ARBA" id="ARBA00022552"/>
    </source>
</evidence>
<dbReference type="PANTHER" id="PTHR18359">
    <property type="entry name" value="WD-REPEAT PROTEIN-RELATED"/>
    <property type="match status" value="1"/>
</dbReference>
<evidence type="ECO:0000313" key="7">
    <source>
        <dbReference type="EMBL" id="CAD5225570.1"/>
    </source>
</evidence>
<evidence type="ECO:0000256" key="5">
    <source>
        <dbReference type="ARBA" id="ARBA00023242"/>
    </source>
</evidence>
<keyword evidence="3" id="KW-0853">WD repeat</keyword>
<dbReference type="InterPro" id="IPR036322">
    <property type="entry name" value="WD40_repeat_dom_sf"/>
</dbReference>
<feature type="compositionally biased region" description="Basic and acidic residues" evidence="6">
    <location>
        <begin position="54"/>
        <end position="67"/>
    </location>
</feature>
<keyword evidence="5" id="KW-0539">Nucleus</keyword>
<proteinExistence type="predicted"/>
<feature type="region of interest" description="Disordered" evidence="6">
    <location>
        <begin position="17"/>
        <end position="68"/>
    </location>
</feature>
<keyword evidence="2" id="KW-0698">rRNA processing</keyword>
<name>A0A811LDC5_9BILA</name>
<dbReference type="EMBL" id="CAJFCW020000005">
    <property type="protein sequence ID" value="CAG9121085.1"/>
    <property type="molecule type" value="Genomic_DNA"/>
</dbReference>
<protein>
    <recommendedName>
        <fullName evidence="9">WD_REPEATS_REGION domain-containing protein</fullName>
    </recommendedName>
</protein>
<comment type="subcellular location">
    <subcellularLocation>
        <location evidence="1">Nucleus</location>
        <location evidence="1">Nucleolus</location>
    </subcellularLocation>
</comment>
<dbReference type="SUPFAM" id="SSF50978">
    <property type="entry name" value="WD40 repeat-like"/>
    <property type="match status" value="1"/>
</dbReference>
<evidence type="ECO:0000256" key="4">
    <source>
        <dbReference type="ARBA" id="ARBA00022737"/>
    </source>
</evidence>
<keyword evidence="8" id="KW-1185">Reference proteome</keyword>
<gene>
    <name evidence="7" type="ORF">BOKJ2_LOCUS11644</name>
</gene>
<dbReference type="EMBL" id="CAJFDH010000005">
    <property type="protein sequence ID" value="CAD5225570.1"/>
    <property type="molecule type" value="Genomic_DNA"/>
</dbReference>
<evidence type="ECO:0000256" key="6">
    <source>
        <dbReference type="SAM" id="MobiDB-lite"/>
    </source>
</evidence>
<dbReference type="Gene3D" id="2.130.10.10">
    <property type="entry name" value="YVTN repeat-like/Quinoprotein amine dehydrogenase"/>
    <property type="match status" value="1"/>
</dbReference>